<dbReference type="EMBL" id="SSOP01000094">
    <property type="protein sequence ID" value="KAB5591674.1"/>
    <property type="molecule type" value="Genomic_DNA"/>
</dbReference>
<name>A0A5N5QJ58_9AGAM</name>
<accession>A0A5N5QJ58</accession>
<reference evidence="1 2" key="1">
    <citation type="journal article" date="2019" name="Fungal Biol. Biotechnol.">
        <title>Draft genome sequence of fastidious pathogen Ceratobasidium theobromae, which causes vascular-streak dieback in Theobroma cacao.</title>
        <authorList>
            <person name="Ali S.S."/>
            <person name="Asman A."/>
            <person name="Shao J."/>
            <person name="Firmansyah A.P."/>
            <person name="Susilo A.W."/>
            <person name="Rosmana A."/>
            <person name="McMahon P."/>
            <person name="Junaid M."/>
            <person name="Guest D."/>
            <person name="Kheng T.Y."/>
            <person name="Meinhardt L.W."/>
            <person name="Bailey B.A."/>
        </authorList>
    </citation>
    <scope>NUCLEOTIDE SEQUENCE [LARGE SCALE GENOMIC DNA]</scope>
    <source>
        <strain evidence="1 2">CT2</strain>
    </source>
</reference>
<evidence type="ECO:0008006" key="3">
    <source>
        <dbReference type="Google" id="ProtNLM"/>
    </source>
</evidence>
<dbReference type="InterPro" id="IPR032675">
    <property type="entry name" value="LRR_dom_sf"/>
</dbReference>
<keyword evidence="2" id="KW-1185">Reference proteome</keyword>
<dbReference type="AlphaFoldDB" id="A0A5N5QJ58"/>
<dbReference type="OrthoDB" id="3159361at2759"/>
<proteinExistence type="predicted"/>
<organism evidence="1 2">
    <name type="scientific">Ceratobasidium theobromae</name>
    <dbReference type="NCBI Taxonomy" id="1582974"/>
    <lineage>
        <taxon>Eukaryota</taxon>
        <taxon>Fungi</taxon>
        <taxon>Dikarya</taxon>
        <taxon>Basidiomycota</taxon>
        <taxon>Agaricomycotina</taxon>
        <taxon>Agaricomycetes</taxon>
        <taxon>Cantharellales</taxon>
        <taxon>Ceratobasidiaceae</taxon>
        <taxon>Ceratobasidium</taxon>
    </lineage>
</organism>
<dbReference type="SUPFAM" id="SSF52047">
    <property type="entry name" value="RNI-like"/>
    <property type="match status" value="1"/>
</dbReference>
<evidence type="ECO:0000313" key="2">
    <source>
        <dbReference type="Proteomes" id="UP000383932"/>
    </source>
</evidence>
<comment type="caution">
    <text evidence="1">The sequence shown here is derived from an EMBL/GenBank/DDBJ whole genome shotgun (WGS) entry which is preliminary data.</text>
</comment>
<protein>
    <recommendedName>
        <fullName evidence="3">F-box-like domain containing protein</fullName>
    </recommendedName>
</protein>
<gene>
    <name evidence="1" type="ORF">CTheo_4882</name>
</gene>
<dbReference type="Gene3D" id="3.80.10.10">
    <property type="entry name" value="Ribonuclease Inhibitor"/>
    <property type="match status" value="1"/>
</dbReference>
<dbReference type="Proteomes" id="UP000383932">
    <property type="component" value="Unassembled WGS sequence"/>
</dbReference>
<sequence>MKFAVPKYDAKSGSLVSIHFDSEVAGSRSLVDLFERFDLYAPYVKTLDIYGRNSRFYSLDPDNFSTLLIMLEQRGSSSLLPNLRSFDLTSDQWRHNRGHWDCRYWVELLGSDKIKTVVLRSKAPPNWDFVIGYEQASSIVYALASHCPNIQKLSLYPRHAYNVGPFSMDLGLFISPWYKGIQNLNKLKSLSVSDGWLSDNTILGLGNLPELTTLEFVYGDFHTGTEQPGSSSGVELNELLSPTAFPKLGTLTLDIELVDQIYALQLQKMVKHVNDLELSVSLFINSLESGDPEFIDRDFEESKELFQHEFLPLFANMPNLKDLKLTMCSPHSHIDKTLPVEFPGFVDAISLPQLDFIGLVGVHFGSRALERNLGSIWPQLTSLALPDQDASLQELASFATIPNLSHLLVRLKFATKYPLKPISRTKYAPLKILESSEGAEISSESEVIDHTVRGLLYLWPNIRSIELITNDGAIVPFPDVNDKLNTLLSLPNPVETADNYVNYEHFEA</sequence>
<evidence type="ECO:0000313" key="1">
    <source>
        <dbReference type="EMBL" id="KAB5591674.1"/>
    </source>
</evidence>